<organism evidence="1 2">
    <name type="scientific">Emticicia aquatilis</name>
    <dbReference type="NCBI Taxonomy" id="1537369"/>
    <lineage>
        <taxon>Bacteria</taxon>
        <taxon>Pseudomonadati</taxon>
        <taxon>Bacteroidota</taxon>
        <taxon>Cytophagia</taxon>
        <taxon>Cytophagales</taxon>
        <taxon>Leadbetterellaceae</taxon>
        <taxon>Emticicia</taxon>
    </lineage>
</organism>
<sequence length="175" mass="19987">MNKRKGYWLIVLLIGVHFKSFSQLDSQKSIRNLIYLEAFGAGGYGSLNYERIIFQQKQKLPPNLKVGFRLGISTFHLKDFNNKFNPDVIIPVSVNAIYGKIHHVEIGFGQTISNVTQTSASFEIERKTTLNSNFIAGYRYQKSERGVIFRLNYSPIISSNKVYNSWFGLSIGYGF</sequence>
<keyword evidence="2" id="KW-1185">Reference proteome</keyword>
<reference evidence="1" key="2">
    <citation type="submission" date="2020-09" db="EMBL/GenBank/DDBJ databases">
        <authorList>
            <person name="Sun Q."/>
            <person name="Zhou Y."/>
        </authorList>
    </citation>
    <scope>NUCLEOTIDE SEQUENCE</scope>
    <source>
        <strain evidence="1">CGMCC 1.15958</strain>
    </source>
</reference>
<gene>
    <name evidence="1" type="ORF">GCM10011514_54630</name>
</gene>
<dbReference type="EMBL" id="BMKK01000024">
    <property type="protein sequence ID" value="GGD83651.1"/>
    <property type="molecule type" value="Genomic_DNA"/>
</dbReference>
<name>A0A917DZJ0_9BACT</name>
<proteinExistence type="predicted"/>
<evidence type="ECO:0000313" key="2">
    <source>
        <dbReference type="Proteomes" id="UP000609064"/>
    </source>
</evidence>
<reference evidence="1" key="1">
    <citation type="journal article" date="2014" name="Int. J. Syst. Evol. Microbiol.">
        <title>Complete genome sequence of Corynebacterium casei LMG S-19264T (=DSM 44701T), isolated from a smear-ripened cheese.</title>
        <authorList>
            <consortium name="US DOE Joint Genome Institute (JGI-PGF)"/>
            <person name="Walter F."/>
            <person name="Albersmeier A."/>
            <person name="Kalinowski J."/>
            <person name="Ruckert C."/>
        </authorList>
    </citation>
    <scope>NUCLEOTIDE SEQUENCE</scope>
    <source>
        <strain evidence="1">CGMCC 1.15958</strain>
    </source>
</reference>
<dbReference type="Proteomes" id="UP000609064">
    <property type="component" value="Unassembled WGS sequence"/>
</dbReference>
<dbReference type="RefSeq" id="WP_188771584.1">
    <property type="nucleotide sequence ID" value="NZ_BMKK01000024.1"/>
</dbReference>
<accession>A0A917DZJ0</accession>
<protein>
    <submittedName>
        <fullName evidence="1">Uncharacterized protein</fullName>
    </submittedName>
</protein>
<evidence type="ECO:0000313" key="1">
    <source>
        <dbReference type="EMBL" id="GGD83651.1"/>
    </source>
</evidence>
<dbReference type="AlphaFoldDB" id="A0A917DZJ0"/>
<comment type="caution">
    <text evidence="1">The sequence shown here is derived from an EMBL/GenBank/DDBJ whole genome shotgun (WGS) entry which is preliminary data.</text>
</comment>